<proteinExistence type="inferred from homology"/>
<dbReference type="PANTHER" id="PTHR19960">
    <property type="entry name" value="TEKTIN"/>
    <property type="match status" value="1"/>
</dbReference>
<evidence type="ECO:0000313" key="13">
    <source>
        <dbReference type="Proteomes" id="UP000699462"/>
    </source>
</evidence>
<dbReference type="InterPro" id="IPR048256">
    <property type="entry name" value="Tektin-like"/>
</dbReference>
<comment type="similarity">
    <text evidence="2 10">Belongs to the tektin family.</text>
</comment>
<keyword evidence="5 11" id="KW-0175">Coiled coil</keyword>
<keyword evidence="3" id="KW-0963">Cytoplasm</keyword>
<dbReference type="PRINTS" id="PR00511">
    <property type="entry name" value="TEKTIN"/>
</dbReference>
<feature type="coiled-coil region" evidence="11">
    <location>
        <begin position="275"/>
        <end position="302"/>
    </location>
</feature>
<protein>
    <recommendedName>
        <fullName evidence="10">Tektin</fullName>
    </recommendedName>
</protein>
<evidence type="ECO:0000256" key="3">
    <source>
        <dbReference type="ARBA" id="ARBA00022490"/>
    </source>
</evidence>
<comment type="subcellular location">
    <subcellularLocation>
        <location evidence="10">Cytoplasm</location>
        <location evidence="10">Cytoskeleton</location>
        <location evidence="10">Cilium axoneme</location>
    </subcellularLocation>
    <subcellularLocation>
        <location evidence="1">Cytoplasm</location>
        <location evidence="1">Cytoskeleton</location>
        <location evidence="1">Flagellum axoneme</location>
    </subcellularLocation>
</comment>
<name>A0A8T0DB67_9TREM</name>
<dbReference type="InterPro" id="IPR000435">
    <property type="entry name" value="Tektins"/>
</dbReference>
<reference evidence="12 13" key="1">
    <citation type="submission" date="2019-07" db="EMBL/GenBank/DDBJ databases">
        <title>Annotation for the trematode Paragonimus westermani.</title>
        <authorList>
            <person name="Choi Y.-J."/>
        </authorList>
    </citation>
    <scope>NUCLEOTIDE SEQUENCE [LARGE SCALE GENOMIC DNA]</scope>
    <source>
        <strain evidence="12">180907_Pwestermani</strain>
    </source>
</reference>
<keyword evidence="7" id="KW-0206">Cytoskeleton</keyword>
<evidence type="ECO:0000256" key="7">
    <source>
        <dbReference type="ARBA" id="ARBA00023212"/>
    </source>
</evidence>
<dbReference type="Proteomes" id="UP000699462">
    <property type="component" value="Unassembled WGS sequence"/>
</dbReference>
<dbReference type="GO" id="GO:0015630">
    <property type="term" value="C:microtubule cytoskeleton"/>
    <property type="evidence" value="ECO:0007669"/>
    <property type="project" value="UniProtKB-UniRule"/>
</dbReference>
<dbReference type="OrthoDB" id="10054259at2759"/>
<dbReference type="GO" id="GO:0060294">
    <property type="term" value="P:cilium movement involved in cell motility"/>
    <property type="evidence" value="ECO:0007669"/>
    <property type="project" value="UniProtKB-UniRule"/>
</dbReference>
<evidence type="ECO:0000256" key="4">
    <source>
        <dbReference type="ARBA" id="ARBA00022846"/>
    </source>
</evidence>
<gene>
    <name evidence="12" type="ORF">P879_09141</name>
</gene>
<comment type="function">
    <text evidence="9">Microtubule inner protein (MIP) part of the dynein-decorated doublet microtubules (DMTs) in cilia and flagellar axoneme. Forms filamentous polymers in the walls of ciliary and flagellar microtubules.</text>
</comment>
<dbReference type="GO" id="GO:0060271">
    <property type="term" value="P:cilium assembly"/>
    <property type="evidence" value="ECO:0007669"/>
    <property type="project" value="UniProtKB-UniRule"/>
</dbReference>
<dbReference type="AlphaFoldDB" id="A0A8T0DB67"/>
<organism evidence="12 13">
    <name type="scientific">Paragonimus westermani</name>
    <dbReference type="NCBI Taxonomy" id="34504"/>
    <lineage>
        <taxon>Eukaryota</taxon>
        <taxon>Metazoa</taxon>
        <taxon>Spiralia</taxon>
        <taxon>Lophotrochozoa</taxon>
        <taxon>Platyhelminthes</taxon>
        <taxon>Trematoda</taxon>
        <taxon>Digenea</taxon>
        <taxon>Plagiorchiida</taxon>
        <taxon>Troglotremata</taxon>
        <taxon>Troglotrematidae</taxon>
        <taxon>Paragonimus</taxon>
    </lineage>
</organism>
<keyword evidence="6 10" id="KW-0969">Cilium</keyword>
<evidence type="ECO:0000256" key="10">
    <source>
        <dbReference type="RuleBase" id="RU367040"/>
    </source>
</evidence>
<evidence type="ECO:0000256" key="11">
    <source>
        <dbReference type="SAM" id="Coils"/>
    </source>
</evidence>
<evidence type="ECO:0000256" key="6">
    <source>
        <dbReference type="ARBA" id="ARBA00023069"/>
    </source>
</evidence>
<dbReference type="GO" id="GO:0005634">
    <property type="term" value="C:nucleus"/>
    <property type="evidence" value="ECO:0007669"/>
    <property type="project" value="TreeGrafter"/>
</dbReference>
<accession>A0A8T0DB67</accession>
<evidence type="ECO:0000256" key="9">
    <source>
        <dbReference type="ARBA" id="ARBA00045224"/>
    </source>
</evidence>
<evidence type="ECO:0000256" key="8">
    <source>
        <dbReference type="ARBA" id="ARBA00023273"/>
    </source>
</evidence>
<keyword evidence="13" id="KW-1185">Reference proteome</keyword>
<evidence type="ECO:0000313" key="12">
    <source>
        <dbReference type="EMBL" id="KAF8564596.1"/>
    </source>
</evidence>
<keyword evidence="8 10" id="KW-0966">Cell projection</keyword>
<dbReference type="GO" id="GO:0005930">
    <property type="term" value="C:axoneme"/>
    <property type="evidence" value="ECO:0007669"/>
    <property type="project" value="UniProtKB-SubCell"/>
</dbReference>
<evidence type="ECO:0000256" key="5">
    <source>
        <dbReference type="ARBA" id="ARBA00023054"/>
    </source>
</evidence>
<comment type="caution">
    <text evidence="12">The sequence shown here is derived from an EMBL/GenBank/DDBJ whole genome shotgun (WGS) entry which is preliminary data.</text>
</comment>
<dbReference type="EMBL" id="JTDF01008278">
    <property type="protein sequence ID" value="KAF8564596.1"/>
    <property type="molecule type" value="Genomic_DNA"/>
</dbReference>
<evidence type="ECO:0000256" key="1">
    <source>
        <dbReference type="ARBA" id="ARBA00004611"/>
    </source>
</evidence>
<keyword evidence="4 10" id="KW-0282">Flagellum</keyword>
<evidence type="ECO:0000256" key="2">
    <source>
        <dbReference type="ARBA" id="ARBA00007209"/>
    </source>
</evidence>
<dbReference type="Pfam" id="PF03148">
    <property type="entry name" value="Tektin"/>
    <property type="match status" value="1"/>
</dbReference>
<dbReference type="PANTHER" id="PTHR19960:SF25">
    <property type="entry name" value="TEKTIN-1"/>
    <property type="match status" value="1"/>
</dbReference>
<sequence>MASLIREPQRFTHEEWTYSNNIKYRSAEKERELSQGLQGECDRLMDETAKRTERTLKDVDKKIDQRIKDVKYWKSEVNKKLEDVSNETDALNTSFVRIKKALEATEEPLHLTQQCILTRESRTGIDLVHDDAQKELYKETEVIKGVQALLQKTLEQAKEQLRLNRKAVYNLKKDAADKLTAQQIDEYALSLKSTDESLPNSQKVFRIDPNSVNAEEWQAFTNSSIQAGDRQLNNSQELRSLIDGILQQVASDQRRQVEATNRALTKRISETRSAKGKLEEHLAAVLKEISNMEDMILELNKSIKDKEGALRLAGTRIDLRQDRPNVELCRDPANYRLLQEVDEIRNDVAKLTHRLKLANDSLKALCRRQLDLEEEIQIKAGTLFIDEVQCMGIRESLKISAF</sequence>